<dbReference type="RefSeq" id="WP_382402231.1">
    <property type="nucleotide sequence ID" value="NZ_JBHSWH010000001.1"/>
</dbReference>
<feature type="domain" description="Smf/DprA SLOG" evidence="2">
    <location>
        <begin position="97"/>
        <end position="307"/>
    </location>
</feature>
<dbReference type="Gene3D" id="3.40.50.450">
    <property type="match status" value="1"/>
</dbReference>
<dbReference type="InterPro" id="IPR003488">
    <property type="entry name" value="DprA"/>
</dbReference>
<dbReference type="PANTHER" id="PTHR43022">
    <property type="entry name" value="PROTEIN SMF"/>
    <property type="match status" value="1"/>
</dbReference>
<dbReference type="EMBL" id="JBHSWH010000001">
    <property type="protein sequence ID" value="MFC6706304.1"/>
    <property type="molecule type" value="Genomic_DNA"/>
</dbReference>
<keyword evidence="4" id="KW-1185">Reference proteome</keyword>
<protein>
    <submittedName>
        <fullName evidence="3">DNA-processing protein DprA</fullName>
    </submittedName>
</protein>
<dbReference type="NCBIfam" id="TIGR00732">
    <property type="entry name" value="dprA"/>
    <property type="match status" value="1"/>
</dbReference>
<organism evidence="3 4">
    <name type="scientific">Flexivirga alba</name>
    <dbReference type="NCBI Taxonomy" id="702742"/>
    <lineage>
        <taxon>Bacteria</taxon>
        <taxon>Bacillati</taxon>
        <taxon>Actinomycetota</taxon>
        <taxon>Actinomycetes</taxon>
        <taxon>Micrococcales</taxon>
        <taxon>Dermacoccaceae</taxon>
        <taxon>Flexivirga</taxon>
    </lineage>
</organism>
<dbReference type="Proteomes" id="UP001596298">
    <property type="component" value="Unassembled WGS sequence"/>
</dbReference>
<accession>A0ABW2AIA7</accession>
<comment type="caution">
    <text evidence="3">The sequence shown here is derived from an EMBL/GenBank/DDBJ whole genome shotgun (WGS) entry which is preliminary data.</text>
</comment>
<proteinExistence type="inferred from homology"/>
<name>A0ABW2AIA7_9MICO</name>
<dbReference type="PANTHER" id="PTHR43022:SF1">
    <property type="entry name" value="PROTEIN SMF"/>
    <property type="match status" value="1"/>
</dbReference>
<evidence type="ECO:0000313" key="4">
    <source>
        <dbReference type="Proteomes" id="UP001596298"/>
    </source>
</evidence>
<gene>
    <name evidence="3" type="primary">dprA</name>
    <name evidence="3" type="ORF">ACFQDH_13810</name>
</gene>
<evidence type="ECO:0000259" key="2">
    <source>
        <dbReference type="Pfam" id="PF02481"/>
    </source>
</evidence>
<dbReference type="InterPro" id="IPR057666">
    <property type="entry name" value="DrpA_SLOG"/>
</dbReference>
<dbReference type="Pfam" id="PF02481">
    <property type="entry name" value="DNA_processg_A"/>
    <property type="match status" value="1"/>
</dbReference>
<comment type="similarity">
    <text evidence="1">Belongs to the DprA/Smf family.</text>
</comment>
<reference evidence="4" key="1">
    <citation type="journal article" date="2019" name="Int. J. Syst. Evol. Microbiol.">
        <title>The Global Catalogue of Microorganisms (GCM) 10K type strain sequencing project: providing services to taxonomists for standard genome sequencing and annotation.</title>
        <authorList>
            <consortium name="The Broad Institute Genomics Platform"/>
            <consortium name="The Broad Institute Genome Sequencing Center for Infectious Disease"/>
            <person name="Wu L."/>
            <person name="Ma J."/>
        </authorList>
    </citation>
    <scope>NUCLEOTIDE SEQUENCE [LARGE SCALE GENOMIC DNA]</scope>
    <source>
        <strain evidence="4">CCUG 58127</strain>
    </source>
</reference>
<sequence>MRGLEGTEMGVDAMTDLRHEELRTSREGRLAVRLALAATVEPADKTMTPRLRALDPFTAWEMVRTDAGGKFTRAAARVKTLRLETVVARTQELGARIVIPGDDEWPCGVDDLESPPYCLWVVGKGSLARACERSVSMVGARAATPYGTQVASELAYGLSGRGFTVVSGAAHGIDTASHRGALAAGGCTVAAMACGIDIAYPLANTGLLQQIEQSGLIVTELPPGSAPQKQRFLSRNRLIAAMTPGTVVVEAGLRSGSRSTATAASRLGRLLAAVPGPVTSPASAGPHQLIRDCGATLVTDVDDCAELFGAIGGDLADPKRAEPTVFDRLEDADRRLLDAMPVVRGTTVERLAVSAGLTPREVTRGLAALHAAGLVERIESGWRRTQDQSS</sequence>
<evidence type="ECO:0000256" key="1">
    <source>
        <dbReference type="ARBA" id="ARBA00006525"/>
    </source>
</evidence>
<dbReference type="SUPFAM" id="SSF102405">
    <property type="entry name" value="MCP/YpsA-like"/>
    <property type="match status" value="1"/>
</dbReference>
<evidence type="ECO:0000313" key="3">
    <source>
        <dbReference type="EMBL" id="MFC6706304.1"/>
    </source>
</evidence>